<protein>
    <submittedName>
        <fullName evidence="1">Uncharacterized protein</fullName>
    </submittedName>
</protein>
<sequence length="65" mass="7629">MSHIDYTNEQTQYQQSINTLNPRLSDLPLLNIEQYELILQKHPKMIDGIAKMLSLVMAQKKYSIH</sequence>
<accession>A0A0B6XFJ4</accession>
<dbReference type="EMBL" id="FO818637">
    <property type="protein sequence ID" value="CDM91149.1"/>
    <property type="molecule type" value="Genomic_DNA"/>
</dbReference>
<proteinExistence type="predicted"/>
<evidence type="ECO:0000313" key="1">
    <source>
        <dbReference type="EMBL" id="CDM91149.1"/>
    </source>
</evidence>
<evidence type="ECO:0000313" key="2">
    <source>
        <dbReference type="Proteomes" id="UP000032930"/>
    </source>
</evidence>
<dbReference type="KEGG" id="xbv:XBW1_3793"/>
<dbReference type="Proteomes" id="UP000032930">
    <property type="component" value="Chromosome"/>
</dbReference>
<dbReference type="RefSeq" id="WP_046337413.1">
    <property type="nucleotide sequence ID" value="NZ_JAILSQ010000004.1"/>
</dbReference>
<dbReference type="AlphaFoldDB" id="A0A0B6XFJ4"/>
<organism evidence="1 2">
    <name type="scientific">Xenorhabdus bovienii</name>
    <name type="common">Xenorhabdus nematophila subsp. bovienii</name>
    <dbReference type="NCBI Taxonomy" id="40576"/>
    <lineage>
        <taxon>Bacteria</taxon>
        <taxon>Pseudomonadati</taxon>
        <taxon>Pseudomonadota</taxon>
        <taxon>Gammaproteobacteria</taxon>
        <taxon>Enterobacterales</taxon>
        <taxon>Morganellaceae</taxon>
        <taxon>Xenorhabdus</taxon>
    </lineage>
</organism>
<name>A0A0B6XFJ4_XENBV</name>
<gene>
    <name evidence="1" type="ORF">XBW1_3793</name>
</gene>
<reference evidence="1 2" key="1">
    <citation type="submission" date="2014-02" db="EMBL/GenBank/DDBJ databases">
        <authorList>
            <person name="Genoscope - CEA"/>
        </authorList>
    </citation>
    <scope>NUCLEOTIDE SEQUENCE [LARGE SCALE GENOMIC DNA]</scope>
    <source>
        <strain evidence="1 2">CS03</strain>
    </source>
</reference>